<organism evidence="3 4">
    <name type="scientific">Streptomyces wedmorensis</name>
    <dbReference type="NCBI Taxonomy" id="43759"/>
    <lineage>
        <taxon>Bacteria</taxon>
        <taxon>Bacillati</taxon>
        <taxon>Actinomycetota</taxon>
        <taxon>Actinomycetes</taxon>
        <taxon>Kitasatosporales</taxon>
        <taxon>Streptomycetaceae</taxon>
        <taxon>Streptomyces</taxon>
    </lineage>
</organism>
<gene>
    <name evidence="3" type="ORF">ACFQ63_27670</name>
</gene>
<dbReference type="InterPro" id="IPR036412">
    <property type="entry name" value="HAD-like_sf"/>
</dbReference>
<keyword evidence="4" id="KW-1185">Reference proteome</keyword>
<dbReference type="SUPFAM" id="SSF56784">
    <property type="entry name" value="HAD-like"/>
    <property type="match status" value="1"/>
</dbReference>
<protein>
    <submittedName>
        <fullName evidence="3">Trehalose-6-phosphate synthase</fullName>
    </submittedName>
</protein>
<evidence type="ECO:0000259" key="2">
    <source>
        <dbReference type="Pfam" id="PF05116"/>
    </source>
</evidence>
<dbReference type="SFLD" id="SFLDG01140">
    <property type="entry name" value="C2.B:_Phosphomannomutase_and_P"/>
    <property type="match status" value="1"/>
</dbReference>
<reference evidence="3 4" key="1">
    <citation type="submission" date="2024-09" db="EMBL/GenBank/DDBJ databases">
        <title>The Natural Products Discovery Center: Release of the First 8490 Sequenced Strains for Exploring Actinobacteria Biosynthetic Diversity.</title>
        <authorList>
            <person name="Kalkreuter E."/>
            <person name="Kautsar S.A."/>
            <person name="Yang D."/>
            <person name="Bader C.D."/>
            <person name="Teijaro C.N."/>
            <person name="Fluegel L."/>
            <person name="Davis C.M."/>
            <person name="Simpson J.R."/>
            <person name="Lauterbach L."/>
            <person name="Steele A.D."/>
            <person name="Gui C."/>
            <person name="Meng S."/>
            <person name="Li G."/>
            <person name="Viehrig K."/>
            <person name="Ye F."/>
            <person name="Su P."/>
            <person name="Kiefer A.F."/>
            <person name="Nichols A."/>
            <person name="Cepeda A.J."/>
            <person name="Yan W."/>
            <person name="Fan B."/>
            <person name="Jiang Y."/>
            <person name="Adhikari A."/>
            <person name="Zheng C.-J."/>
            <person name="Schuster L."/>
            <person name="Cowan T.M."/>
            <person name="Smanski M.J."/>
            <person name="Chevrette M.G."/>
            <person name="De Carvalho L.P.S."/>
            <person name="Shen B."/>
        </authorList>
    </citation>
    <scope>NUCLEOTIDE SEQUENCE [LARGE SCALE GENOMIC DNA]</scope>
    <source>
        <strain evidence="3 4">NPDC056472</strain>
    </source>
</reference>
<comment type="similarity">
    <text evidence="1">Belongs to the glycosyltransferase 20 family.</text>
</comment>
<dbReference type="SFLD" id="SFLDG01141">
    <property type="entry name" value="C2.B.1:_Sucrose_Phosphatase_Li"/>
    <property type="match status" value="1"/>
</dbReference>
<dbReference type="InterPro" id="IPR006380">
    <property type="entry name" value="SPP-like_dom"/>
</dbReference>
<dbReference type="SFLD" id="SFLDS00003">
    <property type="entry name" value="Haloacid_Dehalogenase"/>
    <property type="match status" value="1"/>
</dbReference>
<comment type="caution">
    <text evidence="3">The sequence shown here is derived from an EMBL/GenBank/DDBJ whole genome shotgun (WGS) entry which is preliminary data.</text>
</comment>
<dbReference type="PANTHER" id="PTHR10788:SF106">
    <property type="entry name" value="BCDNA.GH08860"/>
    <property type="match status" value="1"/>
</dbReference>
<evidence type="ECO:0000256" key="1">
    <source>
        <dbReference type="ARBA" id="ARBA00008799"/>
    </source>
</evidence>
<proteinExistence type="inferred from homology"/>
<dbReference type="Pfam" id="PF05116">
    <property type="entry name" value="S6PP"/>
    <property type="match status" value="1"/>
</dbReference>
<name>A0ABW6J279_STRWE</name>
<dbReference type="Pfam" id="PF00982">
    <property type="entry name" value="Glyco_transf_20"/>
    <property type="match status" value="1"/>
</dbReference>
<evidence type="ECO:0000313" key="4">
    <source>
        <dbReference type="Proteomes" id="UP001600424"/>
    </source>
</evidence>
<dbReference type="Proteomes" id="UP001600424">
    <property type="component" value="Unassembled WGS sequence"/>
</dbReference>
<sequence length="704" mass="77547">MDRRAVSAARVLVTDLDGTLLGGDRRERRRLRDALARHPHIKVVFATGRSLASVRELLRDDPLIPIPHWVIADVGASVIDGPRMLHVDALEEQLRKGWPGAEQVRAGLSSFPQLVYQDGVAQEGRCSFHLDPTGLTGALRYAVKDLGCSWTYSSGRFFDVLPVGASKGNALELLRRGMGWARQGVLAVGDSLNDLSMLSTGTHAVVVANAEVALAAAAPAREEVHHSVWEGAAAVLEGMERLGWLDCRSVTVGYHRPPVRWIDGGWRSPCSPNGILPTLRSALADERLDAVWAAAHTGERAPTATAATAAGVSLSLLPLSPDRWAGYFHRACKETLWPALMSQPDLIRDLPEHWSDYERVNVAFARHIASLAAQGGTVWLHDYNLWLVPAVLKSRRPDLAVGLFHHTPFPQPEVFRRIPQAEQLISSLAYLDWAGFHTADSADNFRRLFTSAFRTAPRLGVHPLGIDRQAVAEMAKARLGQRRQGTGGDIQLVLSVERLDYAKAPVRKIQALDTLLTQTPQLREKMSYRLICPPPEPGIAAYDTTREELESAVDHINDRWATPAWQPVDYIPYNLDFPAVVDHYLDADVFWVTSLADGMNLTAQEYVTTHHATHRPGTLVLSRYAGVARHTGSAALLTDPHSEQDLVATLRTALAMPVADRTAHINRLHDLLDLPAPDQWARACITAIHRSRTPEVDAELPVVH</sequence>
<dbReference type="Gene3D" id="3.90.1070.10">
    <property type="match status" value="1"/>
</dbReference>
<dbReference type="EMBL" id="JBHTRV010000024">
    <property type="protein sequence ID" value="MFE5983472.1"/>
    <property type="molecule type" value="Genomic_DNA"/>
</dbReference>
<dbReference type="InterPro" id="IPR023214">
    <property type="entry name" value="HAD_sf"/>
</dbReference>
<dbReference type="Gene3D" id="3.40.50.1000">
    <property type="entry name" value="HAD superfamily/HAD-like"/>
    <property type="match status" value="1"/>
</dbReference>
<feature type="domain" description="Sucrose phosphatase-like" evidence="2">
    <location>
        <begin position="9"/>
        <end position="241"/>
    </location>
</feature>
<dbReference type="PANTHER" id="PTHR10788">
    <property type="entry name" value="TREHALOSE-6-PHOSPHATE SYNTHASE"/>
    <property type="match status" value="1"/>
</dbReference>
<accession>A0ABW6J279</accession>
<dbReference type="InterPro" id="IPR001830">
    <property type="entry name" value="Glyco_trans_20"/>
</dbReference>
<evidence type="ECO:0000313" key="3">
    <source>
        <dbReference type="EMBL" id="MFE5983472.1"/>
    </source>
</evidence>
<dbReference type="RefSeq" id="WP_386249282.1">
    <property type="nucleotide sequence ID" value="NZ_JBHTRV010000024.1"/>
</dbReference>
<dbReference type="SUPFAM" id="SSF53756">
    <property type="entry name" value="UDP-Glycosyltransferase/glycogen phosphorylase"/>
    <property type="match status" value="1"/>
</dbReference>
<dbReference type="Gene3D" id="3.40.50.2000">
    <property type="entry name" value="Glycogen Phosphorylase B"/>
    <property type="match status" value="2"/>
</dbReference>